<evidence type="ECO:0000313" key="2">
    <source>
        <dbReference type="WBParaSite" id="RSKR_0000625950.1"/>
    </source>
</evidence>
<evidence type="ECO:0000313" key="1">
    <source>
        <dbReference type="Proteomes" id="UP000095286"/>
    </source>
</evidence>
<reference evidence="2" key="1">
    <citation type="submission" date="2016-11" db="UniProtKB">
        <authorList>
            <consortium name="WormBaseParasite"/>
        </authorList>
    </citation>
    <scope>IDENTIFICATION</scope>
    <source>
        <strain evidence="2">KR3021</strain>
    </source>
</reference>
<dbReference type="WBParaSite" id="RSKR_0000625950.1">
    <property type="protein sequence ID" value="RSKR_0000625950.1"/>
    <property type="gene ID" value="RSKR_0000625950"/>
</dbReference>
<dbReference type="Proteomes" id="UP000095286">
    <property type="component" value="Unplaced"/>
</dbReference>
<accession>A0AC35U1E8</accession>
<protein>
    <submittedName>
        <fullName evidence="2">Uncharacterized protein</fullName>
    </submittedName>
</protein>
<organism evidence="1 2">
    <name type="scientific">Rhabditophanes sp. KR3021</name>
    <dbReference type="NCBI Taxonomy" id="114890"/>
    <lineage>
        <taxon>Eukaryota</taxon>
        <taxon>Metazoa</taxon>
        <taxon>Ecdysozoa</taxon>
        <taxon>Nematoda</taxon>
        <taxon>Chromadorea</taxon>
        <taxon>Rhabditida</taxon>
        <taxon>Tylenchina</taxon>
        <taxon>Panagrolaimomorpha</taxon>
        <taxon>Strongyloidoidea</taxon>
        <taxon>Alloionematidae</taxon>
        <taxon>Rhabditophanes</taxon>
    </lineage>
</organism>
<proteinExistence type="predicted"/>
<name>A0AC35U1E8_9BILA</name>
<sequence length="281" mass="33071">MRPILIFCFISFATATDEEAIYKSVKKYQSFWHELPRDHQRYQRYCDLRKNNTECDMDCHNIECGGDTIDCHFVAKKTYSQKSCEEFAPLLGLLSRRQCFEYPKNCTRTDCAQTLSKFYYSFGNISMHLDHFTKAVICSATYQQYFNLSFSLSFTASIYGRIHQTQFEDLQGDYNFGVSEYDFANNFHEHGENYFFLNIKTQIDDSFGEVGFTCPEREDCPKYTFTNYIISVDTRRLFQASIIIFVLAHLSLIIICWKLNIVSNLRANFRSYAYLNPYETN</sequence>